<accession>A0A9P7AAI7</accession>
<sequence length="108" mass="12144">MHPSTVSNSLPSTRNTSDKKLKGKEKPEDVLETETEAKRQETEAKRQEAKVKREESEVKRKEYNVEKATKAQPTSASNKTFIRLVIRSARAPLGVSLPSGLEPQPQDR</sequence>
<dbReference type="EMBL" id="JABBWE010000137">
    <property type="protein sequence ID" value="KAG1784595.1"/>
    <property type="molecule type" value="Genomic_DNA"/>
</dbReference>
<evidence type="ECO:0000313" key="3">
    <source>
        <dbReference type="Proteomes" id="UP000719766"/>
    </source>
</evidence>
<name>A0A9P7AAI7_9AGAM</name>
<dbReference type="AlphaFoldDB" id="A0A9P7AAI7"/>
<evidence type="ECO:0000313" key="2">
    <source>
        <dbReference type="EMBL" id="KAG1784595.1"/>
    </source>
</evidence>
<reference evidence="2" key="1">
    <citation type="journal article" date="2020" name="New Phytol.">
        <title>Comparative genomics reveals dynamic genome evolution in host specialist ectomycorrhizal fungi.</title>
        <authorList>
            <person name="Lofgren L.A."/>
            <person name="Nguyen N.H."/>
            <person name="Vilgalys R."/>
            <person name="Ruytinx J."/>
            <person name="Liao H.L."/>
            <person name="Branco S."/>
            <person name="Kuo A."/>
            <person name="LaButti K."/>
            <person name="Lipzen A."/>
            <person name="Andreopoulos W."/>
            <person name="Pangilinan J."/>
            <person name="Riley R."/>
            <person name="Hundley H."/>
            <person name="Na H."/>
            <person name="Barry K."/>
            <person name="Grigoriev I.V."/>
            <person name="Stajich J.E."/>
            <person name="Kennedy P.G."/>
        </authorList>
    </citation>
    <scope>NUCLEOTIDE SEQUENCE</scope>
    <source>
        <strain evidence="2">S12</strain>
    </source>
</reference>
<organism evidence="2 3">
    <name type="scientific">Suillus plorans</name>
    <dbReference type="NCBI Taxonomy" id="116603"/>
    <lineage>
        <taxon>Eukaryota</taxon>
        <taxon>Fungi</taxon>
        <taxon>Dikarya</taxon>
        <taxon>Basidiomycota</taxon>
        <taxon>Agaricomycotina</taxon>
        <taxon>Agaricomycetes</taxon>
        <taxon>Agaricomycetidae</taxon>
        <taxon>Boletales</taxon>
        <taxon>Suillineae</taxon>
        <taxon>Suillaceae</taxon>
        <taxon>Suillus</taxon>
    </lineage>
</organism>
<keyword evidence="3" id="KW-1185">Reference proteome</keyword>
<feature type="compositionally biased region" description="Polar residues" evidence="1">
    <location>
        <begin position="1"/>
        <end position="15"/>
    </location>
</feature>
<gene>
    <name evidence="2" type="ORF">HD556DRAFT_1314962</name>
</gene>
<dbReference type="Proteomes" id="UP000719766">
    <property type="component" value="Unassembled WGS sequence"/>
</dbReference>
<dbReference type="OrthoDB" id="10592125at2759"/>
<feature type="compositionally biased region" description="Basic and acidic residues" evidence="1">
    <location>
        <begin position="16"/>
        <end position="69"/>
    </location>
</feature>
<protein>
    <submittedName>
        <fullName evidence="2">Uncharacterized protein</fullName>
    </submittedName>
</protein>
<feature type="region of interest" description="Disordered" evidence="1">
    <location>
        <begin position="1"/>
        <end position="76"/>
    </location>
</feature>
<dbReference type="GeneID" id="64594809"/>
<evidence type="ECO:0000256" key="1">
    <source>
        <dbReference type="SAM" id="MobiDB-lite"/>
    </source>
</evidence>
<dbReference type="RefSeq" id="XP_041152080.1">
    <property type="nucleotide sequence ID" value="XM_041301045.1"/>
</dbReference>
<proteinExistence type="predicted"/>
<comment type="caution">
    <text evidence="2">The sequence shown here is derived from an EMBL/GenBank/DDBJ whole genome shotgun (WGS) entry which is preliminary data.</text>
</comment>